<evidence type="ECO:0000313" key="2">
    <source>
        <dbReference type="EMBL" id="ETW17299.1"/>
    </source>
</evidence>
<feature type="transmembrane region" description="Helical" evidence="1">
    <location>
        <begin position="29"/>
        <end position="50"/>
    </location>
</feature>
<dbReference type="AlphaFoldDB" id="A0A024V496"/>
<gene>
    <name evidence="2" type="ORF">PFFVO_03790</name>
</gene>
<keyword evidence="1" id="KW-0812">Transmembrane</keyword>
<evidence type="ECO:0000313" key="3">
    <source>
        <dbReference type="Proteomes" id="UP000030690"/>
    </source>
</evidence>
<protein>
    <submittedName>
        <fullName evidence="2">Uncharacterized protein</fullName>
    </submittedName>
</protein>
<sequence length="67" mass="8067">MRSIYNINIYISKYVKVQKLKNVVKKINTFMLSNILMATNISSYILYIYIYGNIQESNYIFKRNFIL</sequence>
<organism evidence="2 3">
    <name type="scientific">Plasmodium falciparum Vietnam Oak-Knoll</name>
    <name type="common">FVO</name>
    <dbReference type="NCBI Taxonomy" id="1036723"/>
    <lineage>
        <taxon>Eukaryota</taxon>
        <taxon>Sar</taxon>
        <taxon>Alveolata</taxon>
        <taxon>Apicomplexa</taxon>
        <taxon>Aconoidasida</taxon>
        <taxon>Haemosporida</taxon>
        <taxon>Plasmodiidae</taxon>
        <taxon>Plasmodium</taxon>
        <taxon>Plasmodium (Laverania)</taxon>
    </lineage>
</organism>
<dbReference type="Proteomes" id="UP000030690">
    <property type="component" value="Unassembled WGS sequence"/>
</dbReference>
<reference evidence="2 3" key="2">
    <citation type="submission" date="2013-02" db="EMBL/GenBank/DDBJ databases">
        <title>The Genome Sequence of Plasmodium falciparum Vietnam Oak-Knoll (FVO).</title>
        <authorList>
            <consortium name="The Broad Institute Genome Sequencing Platform"/>
            <consortium name="The Broad Institute Genome Sequencing Center for Infectious Disease"/>
            <person name="Neafsey D."/>
            <person name="Cheeseman I."/>
            <person name="Volkman S."/>
            <person name="Adams J."/>
            <person name="Walker B."/>
            <person name="Young S.K."/>
            <person name="Zeng Q."/>
            <person name="Gargeya S."/>
            <person name="Fitzgerald M."/>
            <person name="Haas B."/>
            <person name="Abouelleil A."/>
            <person name="Alvarado L."/>
            <person name="Arachchi H.M."/>
            <person name="Berlin A.M."/>
            <person name="Chapman S.B."/>
            <person name="Dewar J."/>
            <person name="Goldberg J."/>
            <person name="Griggs A."/>
            <person name="Gujja S."/>
            <person name="Hansen M."/>
            <person name="Howarth C."/>
            <person name="Imamovic A."/>
            <person name="Larimer J."/>
            <person name="McCowan C."/>
            <person name="Murphy C."/>
            <person name="Neiman D."/>
            <person name="Pearson M."/>
            <person name="Priest M."/>
            <person name="Roberts A."/>
            <person name="Saif S."/>
            <person name="Shea T."/>
            <person name="Sisk P."/>
            <person name="Sykes S."/>
            <person name="Wortman J."/>
            <person name="Nusbaum C."/>
            <person name="Birren B."/>
        </authorList>
    </citation>
    <scope>NUCLEOTIDE SEQUENCE [LARGE SCALE GENOMIC DNA]</scope>
    <source>
        <strain evidence="3">Vietnam Oak-Knoll (FVO)</strain>
    </source>
</reference>
<reference evidence="2 3" key="1">
    <citation type="submission" date="2013-02" db="EMBL/GenBank/DDBJ databases">
        <title>The Genome Annotation of Plasmodium falciparum Vietnam Oak-Knoll (FVO).</title>
        <authorList>
            <consortium name="The Broad Institute Genome Sequencing Platform"/>
            <consortium name="The Broad Institute Genome Sequencing Center for Infectious Disease"/>
            <person name="Neafsey D."/>
            <person name="Hoffman S."/>
            <person name="Volkman S."/>
            <person name="Rosenthal P."/>
            <person name="Walker B."/>
            <person name="Young S.K."/>
            <person name="Zeng Q."/>
            <person name="Gargeya S."/>
            <person name="Fitzgerald M."/>
            <person name="Haas B."/>
            <person name="Abouelleil A."/>
            <person name="Allen A.W."/>
            <person name="Alvarado L."/>
            <person name="Arachchi H.M."/>
            <person name="Berlin A.M."/>
            <person name="Chapman S.B."/>
            <person name="Gainer-Dewar J."/>
            <person name="Goldberg J."/>
            <person name="Griggs A."/>
            <person name="Gujja S."/>
            <person name="Hansen M."/>
            <person name="Howarth C."/>
            <person name="Imamovic A."/>
            <person name="Ireland A."/>
            <person name="Larimer J."/>
            <person name="McCowan C."/>
            <person name="Murphy C."/>
            <person name="Pearson M."/>
            <person name="Poon T.W."/>
            <person name="Priest M."/>
            <person name="Roberts A."/>
            <person name="Saif S."/>
            <person name="Shea T."/>
            <person name="Sisk P."/>
            <person name="Sykes S."/>
            <person name="Wortman J."/>
            <person name="Nusbaum C."/>
            <person name="Birren B."/>
        </authorList>
    </citation>
    <scope>NUCLEOTIDE SEQUENCE [LARGE SCALE GENOMIC DNA]</scope>
    <source>
        <strain evidence="3">Vietnam Oak-Knoll (FVO)</strain>
    </source>
</reference>
<name>A0A024V496_PLAFA</name>
<evidence type="ECO:0000256" key="1">
    <source>
        <dbReference type="SAM" id="Phobius"/>
    </source>
</evidence>
<accession>A0A024V496</accession>
<keyword evidence="1" id="KW-1133">Transmembrane helix</keyword>
<proteinExistence type="predicted"/>
<keyword evidence="1" id="KW-0472">Membrane</keyword>
<dbReference type="EMBL" id="KI925131">
    <property type="protein sequence ID" value="ETW17299.1"/>
    <property type="molecule type" value="Genomic_DNA"/>
</dbReference>